<feature type="transmembrane region" description="Helical" evidence="2">
    <location>
        <begin position="12"/>
        <end position="29"/>
    </location>
</feature>
<evidence type="ECO:0000256" key="2">
    <source>
        <dbReference type="SAM" id="Phobius"/>
    </source>
</evidence>
<evidence type="ECO:0000313" key="4">
    <source>
        <dbReference type="Proteomes" id="UP000620104"/>
    </source>
</evidence>
<keyword evidence="4" id="KW-1185">Reference proteome</keyword>
<organism evidence="3 4">
    <name type="scientific">Naganishia liquefaciens</name>
    <dbReference type="NCBI Taxonomy" id="104408"/>
    <lineage>
        <taxon>Eukaryota</taxon>
        <taxon>Fungi</taxon>
        <taxon>Dikarya</taxon>
        <taxon>Basidiomycota</taxon>
        <taxon>Agaricomycotina</taxon>
        <taxon>Tremellomycetes</taxon>
        <taxon>Filobasidiales</taxon>
        <taxon>Filobasidiaceae</taxon>
        <taxon>Naganishia</taxon>
    </lineage>
</organism>
<sequence>MPPLTPEAQRLRIIILSFPLFVGTSYVLYKRAFKGEEQRQIPRTLSDDKVTTERISILGRGVGMGGIEERQPRPSDWQDKP</sequence>
<dbReference type="EMBL" id="BLZA01000032">
    <property type="protein sequence ID" value="GHJ88810.1"/>
    <property type="molecule type" value="Genomic_DNA"/>
</dbReference>
<reference evidence="3" key="1">
    <citation type="submission" date="2020-07" db="EMBL/GenBank/DDBJ databases">
        <title>Draft Genome Sequence of a Deep-Sea Yeast, Naganishia (Cryptococcus) liquefaciens strain N6.</title>
        <authorList>
            <person name="Han Y.W."/>
            <person name="Kajitani R."/>
            <person name="Morimoto H."/>
            <person name="Parhat M."/>
            <person name="Tsubouchi H."/>
            <person name="Bakenova O."/>
            <person name="Ogata M."/>
            <person name="Argunhan B."/>
            <person name="Aoki R."/>
            <person name="Kajiwara S."/>
            <person name="Itoh T."/>
            <person name="Iwasaki H."/>
        </authorList>
    </citation>
    <scope>NUCLEOTIDE SEQUENCE</scope>
    <source>
        <strain evidence="3">N6</strain>
    </source>
</reference>
<keyword evidence="2" id="KW-1133">Transmembrane helix</keyword>
<feature type="region of interest" description="Disordered" evidence="1">
    <location>
        <begin position="61"/>
        <end position="81"/>
    </location>
</feature>
<keyword evidence="2" id="KW-0472">Membrane</keyword>
<gene>
    <name evidence="3" type="ORF">NliqN6_5212</name>
</gene>
<evidence type="ECO:0000256" key="1">
    <source>
        <dbReference type="SAM" id="MobiDB-lite"/>
    </source>
</evidence>
<accession>A0A8H3YGF8</accession>
<feature type="compositionally biased region" description="Basic and acidic residues" evidence="1">
    <location>
        <begin position="67"/>
        <end position="81"/>
    </location>
</feature>
<dbReference type="OrthoDB" id="3784821at2759"/>
<keyword evidence="2" id="KW-0812">Transmembrane</keyword>
<proteinExistence type="predicted"/>
<comment type="caution">
    <text evidence="3">The sequence shown here is derived from an EMBL/GenBank/DDBJ whole genome shotgun (WGS) entry which is preliminary data.</text>
</comment>
<protein>
    <submittedName>
        <fullName evidence="3">Uncharacterized protein</fullName>
    </submittedName>
</protein>
<evidence type="ECO:0000313" key="3">
    <source>
        <dbReference type="EMBL" id="GHJ88810.1"/>
    </source>
</evidence>
<dbReference type="Proteomes" id="UP000620104">
    <property type="component" value="Unassembled WGS sequence"/>
</dbReference>
<dbReference type="AlphaFoldDB" id="A0A8H3YGF8"/>
<name>A0A8H3YGF8_9TREE</name>